<dbReference type="SUPFAM" id="SSF54001">
    <property type="entry name" value="Cysteine proteinases"/>
    <property type="match status" value="1"/>
</dbReference>
<name>A0A1J1IS53_9DIPT</name>
<organism evidence="9 10">
    <name type="scientific">Clunio marinus</name>
    <dbReference type="NCBI Taxonomy" id="568069"/>
    <lineage>
        <taxon>Eukaryota</taxon>
        <taxon>Metazoa</taxon>
        <taxon>Ecdysozoa</taxon>
        <taxon>Arthropoda</taxon>
        <taxon>Hexapoda</taxon>
        <taxon>Insecta</taxon>
        <taxon>Pterygota</taxon>
        <taxon>Neoptera</taxon>
        <taxon>Endopterygota</taxon>
        <taxon>Diptera</taxon>
        <taxon>Nematocera</taxon>
        <taxon>Chironomoidea</taxon>
        <taxon>Chironomidae</taxon>
        <taxon>Clunio</taxon>
    </lineage>
</organism>
<dbReference type="PROSITE" id="PS00639">
    <property type="entry name" value="THIOL_PROTEASE_HIS"/>
    <property type="match status" value="1"/>
</dbReference>
<dbReference type="Pfam" id="PF00112">
    <property type="entry name" value="Peptidase_C1"/>
    <property type="match status" value="1"/>
</dbReference>
<feature type="domain" description="Peptidase C1A papain C-terminal" evidence="8">
    <location>
        <begin position="125"/>
        <end position="307"/>
    </location>
</feature>
<dbReference type="Gene3D" id="3.90.70.10">
    <property type="entry name" value="Cysteine proteinases"/>
    <property type="match status" value="1"/>
</dbReference>
<dbReference type="Pfam" id="PF08246">
    <property type="entry name" value="Inhibitor_I29"/>
    <property type="match status" value="1"/>
</dbReference>
<gene>
    <name evidence="9" type="primary">similar to Crustapain</name>
    <name evidence="9" type="ORF">CLUMA_CG015117</name>
</gene>
<dbReference type="PANTHER" id="PTHR12411">
    <property type="entry name" value="CYSTEINE PROTEASE FAMILY C1-RELATED"/>
    <property type="match status" value="1"/>
</dbReference>
<keyword evidence="2" id="KW-0645">Protease</keyword>
<dbReference type="OrthoDB" id="7852805at2759"/>
<keyword evidence="5" id="KW-0865">Zymogen</keyword>
<dbReference type="Gene3D" id="1.10.287.2250">
    <property type="match status" value="1"/>
</dbReference>
<dbReference type="InterPro" id="IPR039417">
    <property type="entry name" value="Peptidase_C1A_papain-like"/>
</dbReference>
<dbReference type="CDD" id="cd02248">
    <property type="entry name" value="Peptidase_C1A"/>
    <property type="match status" value="1"/>
</dbReference>
<proteinExistence type="inferred from homology"/>
<dbReference type="GO" id="GO:0006508">
    <property type="term" value="P:proteolysis"/>
    <property type="evidence" value="ECO:0007669"/>
    <property type="project" value="UniProtKB-KW"/>
</dbReference>
<dbReference type="AlphaFoldDB" id="A0A1J1IS53"/>
<dbReference type="PROSITE" id="PS00139">
    <property type="entry name" value="THIOL_PROTEASE_CYS"/>
    <property type="match status" value="1"/>
</dbReference>
<evidence type="ECO:0000256" key="3">
    <source>
        <dbReference type="ARBA" id="ARBA00022801"/>
    </source>
</evidence>
<evidence type="ECO:0000256" key="4">
    <source>
        <dbReference type="ARBA" id="ARBA00022807"/>
    </source>
</evidence>
<dbReference type="STRING" id="568069.A0A1J1IS53"/>
<dbReference type="InterPro" id="IPR013201">
    <property type="entry name" value="Prot_inhib_I29"/>
</dbReference>
<keyword evidence="3" id="KW-0378">Hydrolase</keyword>
<dbReference type="GO" id="GO:0008234">
    <property type="term" value="F:cysteine-type peptidase activity"/>
    <property type="evidence" value="ECO:0007669"/>
    <property type="project" value="UniProtKB-KW"/>
</dbReference>
<dbReference type="EMBL" id="CVRI01000057">
    <property type="protein sequence ID" value="CRL02538.1"/>
    <property type="molecule type" value="Genomic_DNA"/>
</dbReference>
<evidence type="ECO:0000256" key="6">
    <source>
        <dbReference type="ARBA" id="ARBA00023157"/>
    </source>
</evidence>
<protein>
    <submittedName>
        <fullName evidence="9">CLUMA_CG015117, isoform A</fullName>
    </submittedName>
</protein>
<dbReference type="SMART" id="SM00645">
    <property type="entry name" value="Pept_C1"/>
    <property type="match status" value="1"/>
</dbReference>
<keyword evidence="6" id="KW-1015">Disulfide bond</keyword>
<evidence type="ECO:0000313" key="10">
    <source>
        <dbReference type="Proteomes" id="UP000183832"/>
    </source>
</evidence>
<keyword evidence="4" id="KW-0788">Thiol protease</keyword>
<dbReference type="InterPro" id="IPR013128">
    <property type="entry name" value="Peptidase_C1A"/>
</dbReference>
<keyword evidence="10" id="KW-1185">Reference proteome</keyword>
<accession>A0A1J1IS53</accession>
<evidence type="ECO:0000259" key="8">
    <source>
        <dbReference type="SMART" id="SM00645"/>
    </source>
</evidence>
<evidence type="ECO:0000256" key="7">
    <source>
        <dbReference type="SAM" id="MobiDB-lite"/>
    </source>
</evidence>
<dbReference type="InterPro" id="IPR000668">
    <property type="entry name" value="Peptidase_C1A_C"/>
</dbReference>
<dbReference type="InterPro" id="IPR038765">
    <property type="entry name" value="Papain-like_cys_pep_sf"/>
</dbReference>
<evidence type="ECO:0000256" key="5">
    <source>
        <dbReference type="ARBA" id="ARBA00023145"/>
    </source>
</evidence>
<comment type="similarity">
    <text evidence="1">Belongs to the peptidase C1 family.</text>
</comment>
<dbReference type="Proteomes" id="UP000183832">
    <property type="component" value="Unassembled WGS sequence"/>
</dbReference>
<feature type="compositionally biased region" description="Basic residues" evidence="7">
    <location>
        <begin position="14"/>
        <end position="23"/>
    </location>
</feature>
<reference evidence="9 10" key="1">
    <citation type="submission" date="2015-04" db="EMBL/GenBank/DDBJ databases">
        <authorList>
            <person name="Syromyatnikov M.Y."/>
            <person name="Popov V.N."/>
        </authorList>
    </citation>
    <scope>NUCLEOTIDE SEQUENCE [LARGE SCALE GENOMIC DNA]</scope>
</reference>
<evidence type="ECO:0000313" key="9">
    <source>
        <dbReference type="EMBL" id="CRL02538.1"/>
    </source>
</evidence>
<sequence length="307" mass="34492">MVEISSHRLGWGRNKPHAKRKQRFQSAECEDFKNYRRTFHKDYEISEDCNGEDDMRAEFFKENKITVENHNQRFTRGEETFYMSISDNADLSFEEAIELRMGLKLPPSARSLPVEPAVPYVPNNVPASVDWRDGTGFQPIKDQGDCGSCWAFAVVSCLEFLVLRQGVSISLSEQNLVDCSTADHGCSGGWPTNSFKYVKQNGIATSSYVYAEAERTCRKESFPPKVRIGNYCEERLGGNEARLMELTAKYGPIVVAVEATKNFILYGGGVFSDSTCGTGIDHAVVVVGYGTDDKYGNYWLIRNSWGE</sequence>
<dbReference type="InterPro" id="IPR025660">
    <property type="entry name" value="Pept_his_AS"/>
</dbReference>
<evidence type="ECO:0000256" key="2">
    <source>
        <dbReference type="ARBA" id="ARBA00022670"/>
    </source>
</evidence>
<evidence type="ECO:0000256" key="1">
    <source>
        <dbReference type="ARBA" id="ARBA00008455"/>
    </source>
</evidence>
<feature type="region of interest" description="Disordered" evidence="7">
    <location>
        <begin position="1"/>
        <end position="23"/>
    </location>
</feature>
<dbReference type="PRINTS" id="PR00705">
    <property type="entry name" value="PAPAIN"/>
</dbReference>
<dbReference type="InterPro" id="IPR000169">
    <property type="entry name" value="Pept_cys_AS"/>
</dbReference>